<evidence type="ECO:0008006" key="2">
    <source>
        <dbReference type="Google" id="ProtNLM"/>
    </source>
</evidence>
<name>A0A382KDB1_9ZZZZ</name>
<dbReference type="EMBL" id="UINC01079078">
    <property type="protein sequence ID" value="SVC20741.1"/>
    <property type="molecule type" value="Genomic_DNA"/>
</dbReference>
<accession>A0A382KDB1</accession>
<reference evidence="1" key="1">
    <citation type="submission" date="2018-05" db="EMBL/GenBank/DDBJ databases">
        <authorList>
            <person name="Lanie J.A."/>
            <person name="Ng W.-L."/>
            <person name="Kazmierczak K.M."/>
            <person name="Andrzejewski T.M."/>
            <person name="Davidsen T.M."/>
            <person name="Wayne K.J."/>
            <person name="Tettelin H."/>
            <person name="Glass J.I."/>
            <person name="Rusch D."/>
            <person name="Podicherti R."/>
            <person name="Tsui H.-C.T."/>
            <person name="Winkler M.E."/>
        </authorList>
    </citation>
    <scope>NUCLEOTIDE SEQUENCE</scope>
</reference>
<proteinExistence type="predicted"/>
<dbReference type="PANTHER" id="PTHR11993">
    <property type="entry name" value="NADH-UBIQUINONE OXIDOREDUCTASE 49 KDA SUBUNIT"/>
    <property type="match status" value="1"/>
</dbReference>
<dbReference type="PANTHER" id="PTHR11993:SF10">
    <property type="entry name" value="NADH DEHYDROGENASE [UBIQUINONE] IRON-SULFUR PROTEIN 2, MITOCHONDRIAL"/>
    <property type="match status" value="1"/>
</dbReference>
<organism evidence="1">
    <name type="scientific">marine metagenome</name>
    <dbReference type="NCBI Taxonomy" id="408172"/>
    <lineage>
        <taxon>unclassified sequences</taxon>
        <taxon>metagenomes</taxon>
        <taxon>ecological metagenomes</taxon>
    </lineage>
</organism>
<dbReference type="InterPro" id="IPR022885">
    <property type="entry name" value="NDH1_su_D/H"/>
</dbReference>
<dbReference type="GO" id="GO:0016651">
    <property type="term" value="F:oxidoreductase activity, acting on NAD(P)H"/>
    <property type="evidence" value="ECO:0007669"/>
    <property type="project" value="InterPro"/>
</dbReference>
<dbReference type="Gene3D" id="1.10.645.10">
    <property type="entry name" value="Cytochrome-c3 Hydrogenase, chain B"/>
    <property type="match status" value="1"/>
</dbReference>
<dbReference type="InterPro" id="IPR029014">
    <property type="entry name" value="NiFe-Hase_large"/>
</dbReference>
<protein>
    <recommendedName>
        <fullName evidence="2">NADH-quinone oxidoreductase subunit D domain-containing protein</fullName>
    </recommendedName>
</protein>
<sequence>MADISTEMAARGEPVEMLLNMGPQHPSTHGVFRMVLWVDGEKVTDVEPYIGYLHRGSEKLCEGEQYHQVITLF</sequence>
<dbReference type="AlphaFoldDB" id="A0A382KDB1"/>
<feature type="non-terminal residue" evidence="1">
    <location>
        <position position="73"/>
    </location>
</feature>
<dbReference type="SUPFAM" id="SSF56762">
    <property type="entry name" value="HydB/Nqo4-like"/>
    <property type="match status" value="1"/>
</dbReference>
<evidence type="ECO:0000313" key="1">
    <source>
        <dbReference type="EMBL" id="SVC20741.1"/>
    </source>
</evidence>
<gene>
    <name evidence="1" type="ORF">METZ01_LOCUS273595</name>
</gene>